<evidence type="ECO:0000313" key="1">
    <source>
        <dbReference type="EMBL" id="GFY38802.1"/>
    </source>
</evidence>
<evidence type="ECO:0000313" key="2">
    <source>
        <dbReference type="Proteomes" id="UP000886998"/>
    </source>
</evidence>
<dbReference type="Proteomes" id="UP000886998">
    <property type="component" value="Unassembled WGS sequence"/>
</dbReference>
<proteinExistence type="predicted"/>
<reference evidence="1" key="1">
    <citation type="submission" date="2020-08" db="EMBL/GenBank/DDBJ databases">
        <title>Multicomponent nature underlies the extraordinary mechanical properties of spider dragline silk.</title>
        <authorList>
            <person name="Kono N."/>
            <person name="Nakamura H."/>
            <person name="Mori M."/>
            <person name="Yoshida Y."/>
            <person name="Ohtoshi R."/>
            <person name="Malay A.D."/>
            <person name="Moran D.A.P."/>
            <person name="Tomita M."/>
            <person name="Numata K."/>
            <person name="Arakawa K."/>
        </authorList>
    </citation>
    <scope>NUCLEOTIDE SEQUENCE</scope>
</reference>
<sequence length="88" mass="10164">MKSGVVAMEENMFHPVELPERRLRTYDEEQVVTHNDLKKYPASKRFPVDSLYCAVDLTYHTADDVESNDADLMVMDAYPESEKDAVYC</sequence>
<organism evidence="1 2">
    <name type="scientific">Trichonephila inaurata madagascariensis</name>
    <dbReference type="NCBI Taxonomy" id="2747483"/>
    <lineage>
        <taxon>Eukaryota</taxon>
        <taxon>Metazoa</taxon>
        <taxon>Ecdysozoa</taxon>
        <taxon>Arthropoda</taxon>
        <taxon>Chelicerata</taxon>
        <taxon>Arachnida</taxon>
        <taxon>Araneae</taxon>
        <taxon>Araneomorphae</taxon>
        <taxon>Entelegynae</taxon>
        <taxon>Araneoidea</taxon>
        <taxon>Nephilidae</taxon>
        <taxon>Trichonephila</taxon>
        <taxon>Trichonephila inaurata</taxon>
    </lineage>
</organism>
<gene>
    <name evidence="1" type="ORF">TNIN_268871</name>
</gene>
<name>A0A8X6WQP2_9ARAC</name>
<dbReference type="EMBL" id="BMAV01001079">
    <property type="protein sequence ID" value="GFY38802.1"/>
    <property type="molecule type" value="Genomic_DNA"/>
</dbReference>
<dbReference type="AlphaFoldDB" id="A0A8X6WQP2"/>
<comment type="caution">
    <text evidence="1">The sequence shown here is derived from an EMBL/GenBank/DDBJ whole genome shotgun (WGS) entry which is preliminary data.</text>
</comment>
<accession>A0A8X6WQP2</accession>
<protein>
    <submittedName>
        <fullName evidence="1">Uncharacterized protein</fullName>
    </submittedName>
</protein>
<keyword evidence="2" id="KW-1185">Reference proteome</keyword>